<dbReference type="Proteomes" id="UP000243650">
    <property type="component" value="Unassembled WGS sequence"/>
</dbReference>
<keyword evidence="3" id="KW-1185">Reference proteome</keyword>
<dbReference type="Pfam" id="PF14158">
    <property type="entry name" value="YndJ"/>
    <property type="match status" value="1"/>
</dbReference>
<keyword evidence="1" id="KW-0472">Membrane</keyword>
<evidence type="ECO:0000313" key="2">
    <source>
        <dbReference type="EMBL" id="PRO65992.1"/>
    </source>
</evidence>
<keyword evidence="1" id="KW-0812">Transmembrane</keyword>
<dbReference type="InterPro" id="IPR025450">
    <property type="entry name" value="YndJ-like"/>
</dbReference>
<protein>
    <recommendedName>
        <fullName evidence="4">YndJ-like protein</fullName>
    </recommendedName>
</protein>
<dbReference type="EMBL" id="PVNS01000005">
    <property type="protein sequence ID" value="PRO65992.1"/>
    <property type="molecule type" value="Genomic_DNA"/>
</dbReference>
<evidence type="ECO:0000313" key="3">
    <source>
        <dbReference type="Proteomes" id="UP000243650"/>
    </source>
</evidence>
<feature type="transmembrane region" description="Helical" evidence="1">
    <location>
        <begin position="118"/>
        <end position="135"/>
    </location>
</feature>
<feature type="transmembrane region" description="Helical" evidence="1">
    <location>
        <begin position="57"/>
        <end position="76"/>
    </location>
</feature>
<organism evidence="2 3">
    <name type="scientific">Alkalicoccus urumqiensis</name>
    <name type="common">Bacillus urumqiensis</name>
    <dbReference type="NCBI Taxonomy" id="1548213"/>
    <lineage>
        <taxon>Bacteria</taxon>
        <taxon>Bacillati</taxon>
        <taxon>Bacillota</taxon>
        <taxon>Bacilli</taxon>
        <taxon>Bacillales</taxon>
        <taxon>Bacillaceae</taxon>
        <taxon>Alkalicoccus</taxon>
    </lineage>
</organism>
<feature type="transmembrane region" description="Helical" evidence="1">
    <location>
        <begin position="82"/>
        <end position="106"/>
    </location>
</feature>
<evidence type="ECO:0000256" key="1">
    <source>
        <dbReference type="SAM" id="Phobius"/>
    </source>
</evidence>
<keyword evidence="1" id="KW-1133">Transmembrane helix</keyword>
<dbReference type="OrthoDB" id="2614436at2"/>
<accession>A0A2P6MI82</accession>
<feature type="transmembrane region" description="Helical" evidence="1">
    <location>
        <begin position="244"/>
        <end position="267"/>
    </location>
</feature>
<evidence type="ECO:0008006" key="4">
    <source>
        <dbReference type="Google" id="ProtNLM"/>
    </source>
</evidence>
<name>A0A2P6MI82_ALKUR</name>
<proteinExistence type="predicted"/>
<feature type="transmembrane region" description="Helical" evidence="1">
    <location>
        <begin position="155"/>
        <end position="177"/>
    </location>
</feature>
<reference evidence="2 3" key="1">
    <citation type="submission" date="2018-03" db="EMBL/GenBank/DDBJ databases">
        <title>Bacillus urumqiensis sp. nov., a moderately haloalkaliphilic bacterium isolated from a salt lake.</title>
        <authorList>
            <person name="Zhao B."/>
            <person name="Liao Z."/>
        </authorList>
    </citation>
    <scope>NUCLEOTIDE SEQUENCE [LARGE SCALE GENOMIC DNA]</scope>
    <source>
        <strain evidence="2 3">BZ-SZ-XJ18</strain>
    </source>
</reference>
<feature type="transmembrane region" description="Helical" evidence="1">
    <location>
        <begin position="12"/>
        <end position="45"/>
    </location>
</feature>
<feature type="transmembrane region" description="Helical" evidence="1">
    <location>
        <begin position="279"/>
        <end position="301"/>
    </location>
</feature>
<sequence>MKLKVNILTGAAIGIIWLLLVDVTIVEIALALSFLILIPLLIHIAVPKRATVTAEHWLFWLSDHSVAAALFALAAVTLDNYWISVLCAAVWLVYTGLIAMMGAVRIWNRRIYPAEEMIIDIGLLFTAVGGMWLLLSEAGIHRLLPYSEITIQLTAVHYHYSAVVVTILTGAFGRFLFAQTGKTGPLYRFLAIGTAVGSPLIALGVVQGPPLEVVYVTIYSTILLWMSVWWFILLPRMPLRARWFIGTASVTLFISIGVTMLYAIGMVTETQFVTLDMMFYWHGAVNSLGFSLFGVVGWYLLGSQPKRTRN</sequence>
<comment type="caution">
    <text evidence="2">The sequence shown here is derived from an EMBL/GenBank/DDBJ whole genome shotgun (WGS) entry which is preliminary data.</text>
</comment>
<dbReference type="RefSeq" id="WP_105958676.1">
    <property type="nucleotide sequence ID" value="NZ_PVNS01000005.1"/>
</dbReference>
<feature type="transmembrane region" description="Helical" evidence="1">
    <location>
        <begin position="189"/>
        <end position="207"/>
    </location>
</feature>
<dbReference type="AlphaFoldDB" id="A0A2P6MI82"/>
<gene>
    <name evidence="2" type="ORF">C6I21_06730</name>
</gene>
<feature type="transmembrane region" description="Helical" evidence="1">
    <location>
        <begin position="213"/>
        <end position="232"/>
    </location>
</feature>